<keyword evidence="8" id="KW-1185">Reference proteome</keyword>
<evidence type="ECO:0000259" key="6">
    <source>
        <dbReference type="SMART" id="SM00644"/>
    </source>
</evidence>
<accession>A0A2T4Z3S9</accession>
<dbReference type="InterPro" id="IPR051206">
    <property type="entry name" value="NAMLAA_amidase_2"/>
</dbReference>
<comment type="caution">
    <text evidence="7">The sequence shown here is derived from an EMBL/GenBank/DDBJ whole genome shotgun (WGS) entry which is preliminary data.</text>
</comment>
<keyword evidence="3" id="KW-0378">Hydrolase</keyword>
<dbReference type="CDD" id="cd06583">
    <property type="entry name" value="PGRP"/>
    <property type="match status" value="1"/>
</dbReference>
<evidence type="ECO:0000256" key="5">
    <source>
        <dbReference type="SAM" id="SignalP"/>
    </source>
</evidence>
<protein>
    <recommendedName>
        <fullName evidence="2">N-acetylmuramoyl-L-alanine amidase</fullName>
        <ecNumber evidence="2">3.5.1.28</ecNumber>
    </recommendedName>
</protein>
<dbReference type="InterPro" id="IPR036505">
    <property type="entry name" value="Amidase/PGRP_sf"/>
</dbReference>
<dbReference type="AlphaFoldDB" id="A0A2T4Z3S9"/>
<dbReference type="GO" id="GO:0008745">
    <property type="term" value="F:N-acetylmuramoyl-L-alanine amidase activity"/>
    <property type="evidence" value="ECO:0007669"/>
    <property type="project" value="UniProtKB-EC"/>
</dbReference>
<dbReference type="RefSeq" id="WP_107727879.1">
    <property type="nucleotide sequence ID" value="NZ_PZZP01000002.1"/>
</dbReference>
<dbReference type="EC" id="3.5.1.28" evidence="2"/>
<dbReference type="SMART" id="SM00644">
    <property type="entry name" value="Ami_2"/>
    <property type="match status" value="1"/>
</dbReference>
<dbReference type="SUPFAM" id="SSF53955">
    <property type="entry name" value="Lysozyme-like"/>
    <property type="match status" value="1"/>
</dbReference>
<keyword evidence="5" id="KW-0732">Signal</keyword>
<reference evidence="7 8" key="1">
    <citation type="submission" date="2018-04" db="EMBL/GenBank/DDBJ databases">
        <title>Genomic Encyclopedia of Archaeal and Bacterial Type Strains, Phase II (KMG-II): from individual species to whole genera.</title>
        <authorList>
            <person name="Goeker M."/>
        </authorList>
    </citation>
    <scope>NUCLEOTIDE SEQUENCE [LARGE SCALE GENOMIC DNA]</scope>
    <source>
        <strain evidence="7 8">DSM 45169</strain>
    </source>
</reference>
<dbReference type="GO" id="GO:0009253">
    <property type="term" value="P:peptidoglycan catabolic process"/>
    <property type="evidence" value="ECO:0007669"/>
    <property type="project" value="InterPro"/>
</dbReference>
<gene>
    <name evidence="7" type="ORF">C8J48_2870</name>
</gene>
<dbReference type="Pfam" id="PF01464">
    <property type="entry name" value="SLT"/>
    <property type="match status" value="1"/>
</dbReference>
<dbReference type="FunFam" id="3.40.80.10:FF:000006">
    <property type="entry name" value="N-acetylmuramoyl-L-alanine amidase"/>
    <property type="match status" value="1"/>
</dbReference>
<dbReference type="Gene3D" id="3.40.80.10">
    <property type="entry name" value="Peptidoglycan recognition protein-like"/>
    <property type="match status" value="1"/>
</dbReference>
<dbReference type="Gene3D" id="1.10.530.10">
    <property type="match status" value="1"/>
</dbReference>
<organism evidence="7 8">
    <name type="scientific">Desmospora activa DSM 45169</name>
    <dbReference type="NCBI Taxonomy" id="1121389"/>
    <lineage>
        <taxon>Bacteria</taxon>
        <taxon>Bacillati</taxon>
        <taxon>Bacillota</taxon>
        <taxon>Bacilli</taxon>
        <taxon>Bacillales</taxon>
        <taxon>Thermoactinomycetaceae</taxon>
        <taxon>Desmospora</taxon>
    </lineage>
</organism>
<dbReference type="Pfam" id="PF01510">
    <property type="entry name" value="Amidase_2"/>
    <property type="match status" value="1"/>
</dbReference>
<dbReference type="GO" id="GO:0009254">
    <property type="term" value="P:peptidoglycan turnover"/>
    <property type="evidence" value="ECO:0007669"/>
    <property type="project" value="TreeGrafter"/>
</dbReference>
<evidence type="ECO:0000256" key="1">
    <source>
        <dbReference type="ARBA" id="ARBA00001561"/>
    </source>
</evidence>
<dbReference type="InterPro" id="IPR023346">
    <property type="entry name" value="Lysozyme-like_dom_sf"/>
</dbReference>
<dbReference type="OrthoDB" id="66275at2"/>
<dbReference type="PANTHER" id="PTHR30417:SF1">
    <property type="entry name" value="N-ACETYLMURAMOYL-L-ALANINE AMIDASE AMID"/>
    <property type="match status" value="1"/>
</dbReference>
<dbReference type="GO" id="GO:0071555">
    <property type="term" value="P:cell wall organization"/>
    <property type="evidence" value="ECO:0007669"/>
    <property type="project" value="UniProtKB-KW"/>
</dbReference>
<dbReference type="PANTHER" id="PTHR30417">
    <property type="entry name" value="N-ACETYLMURAMOYL-L-ALANINE AMIDASE AMID"/>
    <property type="match status" value="1"/>
</dbReference>
<feature type="signal peptide" evidence="5">
    <location>
        <begin position="1"/>
        <end position="27"/>
    </location>
</feature>
<sequence length="364" mass="40672">MKHRLKKVLMVLVAVWMVVPLFVPAAAADGTQHSLNRYFQEAATEYEVPVEVLMAVGYAESRWNDHQGKPSQSNGYGIMHLVDNPEQQTLQAASRLTGISENELKIDIKQNIRGAAAVLADIAKEQNDGQLPQELGQWYTVVAEYAGYKNDYVTKIYADEVFRLIEEGVQRKVDGETLVIHPTTVHPEKGAYQDVEIPIIGGKADAPFVRWAPAHSSNFTEANREADGNNIDTVVIHTTQGSYSGAISWFQNPSANVSAHYVIRSSDGEITQSVSTKNIAWHAGNWSYNVRSIGIEHEGYVDQPGWYTDAMYRASANLTRYLCDTFAIPRNRDRIIGHNEVPGATHTDPGPLWDWNRYMTLVNQ</sequence>
<dbReference type="SUPFAM" id="SSF55846">
    <property type="entry name" value="N-acetylmuramoyl-L-alanine amidase-like"/>
    <property type="match status" value="1"/>
</dbReference>
<dbReference type="InterPro" id="IPR002502">
    <property type="entry name" value="Amidase_domain"/>
</dbReference>
<evidence type="ECO:0000256" key="2">
    <source>
        <dbReference type="ARBA" id="ARBA00011901"/>
    </source>
</evidence>
<evidence type="ECO:0000313" key="8">
    <source>
        <dbReference type="Proteomes" id="UP000241639"/>
    </source>
</evidence>
<evidence type="ECO:0000256" key="4">
    <source>
        <dbReference type="ARBA" id="ARBA00023316"/>
    </source>
</evidence>
<evidence type="ECO:0000256" key="3">
    <source>
        <dbReference type="ARBA" id="ARBA00022801"/>
    </source>
</evidence>
<feature type="chain" id="PRO_5015598365" description="N-acetylmuramoyl-L-alanine amidase" evidence="5">
    <location>
        <begin position="28"/>
        <end position="364"/>
    </location>
</feature>
<dbReference type="Proteomes" id="UP000241639">
    <property type="component" value="Unassembled WGS sequence"/>
</dbReference>
<dbReference type="InterPro" id="IPR008258">
    <property type="entry name" value="Transglycosylase_SLT_dom_1"/>
</dbReference>
<comment type="catalytic activity">
    <reaction evidence="1">
        <text>Hydrolyzes the link between N-acetylmuramoyl residues and L-amino acid residues in certain cell-wall glycopeptides.</text>
        <dbReference type="EC" id="3.5.1.28"/>
    </reaction>
</comment>
<proteinExistence type="predicted"/>
<name>A0A2T4Z3S9_9BACL</name>
<feature type="domain" description="N-acetylmuramoyl-L-alanine amidase" evidence="6">
    <location>
        <begin position="219"/>
        <end position="350"/>
    </location>
</feature>
<dbReference type="EMBL" id="PZZP01000002">
    <property type="protein sequence ID" value="PTM56548.1"/>
    <property type="molecule type" value="Genomic_DNA"/>
</dbReference>
<evidence type="ECO:0000313" key="7">
    <source>
        <dbReference type="EMBL" id="PTM56548.1"/>
    </source>
</evidence>
<keyword evidence="4" id="KW-0961">Cell wall biogenesis/degradation</keyword>